<dbReference type="EMBL" id="MEHD01000021">
    <property type="protein sequence ID" value="ODR57781.1"/>
    <property type="molecule type" value="Genomic_DNA"/>
</dbReference>
<evidence type="ECO:0008006" key="5">
    <source>
        <dbReference type="Google" id="ProtNLM"/>
    </source>
</evidence>
<dbReference type="InterPro" id="IPR002516">
    <property type="entry name" value="Glyco_trans_11"/>
</dbReference>
<keyword evidence="1" id="KW-0328">Glycosyltransferase</keyword>
<name>A0ABX3AIA1_9FIRM</name>
<dbReference type="Gene3D" id="3.40.50.11350">
    <property type="match status" value="1"/>
</dbReference>
<organism evidence="3 4">
    <name type="scientific">Eisenbergiella tayi</name>
    <dbReference type="NCBI Taxonomy" id="1432052"/>
    <lineage>
        <taxon>Bacteria</taxon>
        <taxon>Bacillati</taxon>
        <taxon>Bacillota</taxon>
        <taxon>Clostridia</taxon>
        <taxon>Lachnospirales</taxon>
        <taxon>Lachnospiraceae</taxon>
        <taxon>Eisenbergiella</taxon>
    </lineage>
</organism>
<dbReference type="Proteomes" id="UP000094869">
    <property type="component" value="Unassembled WGS sequence"/>
</dbReference>
<dbReference type="PANTHER" id="PTHR11927">
    <property type="entry name" value="GALACTOSIDE 2-L-FUCOSYLTRANSFERASE"/>
    <property type="match status" value="1"/>
</dbReference>
<keyword evidence="2" id="KW-0808">Transferase</keyword>
<gene>
    <name evidence="3" type="ORF">BEI63_10415</name>
</gene>
<keyword evidence="4" id="KW-1185">Reference proteome</keyword>
<reference evidence="3 4" key="1">
    <citation type="submission" date="2016-08" db="EMBL/GenBank/DDBJ databases">
        <title>Characterization of Isolates of Eisenbergiella tayi Derived from Blood Cultures, Using Whole Genome Sequencing.</title>
        <authorList>
            <person name="Bernier A.-M."/>
            <person name="Burdz T."/>
            <person name="Wiebe D."/>
            <person name="Bernard K."/>
        </authorList>
    </citation>
    <scope>NUCLEOTIDE SEQUENCE [LARGE SCALE GENOMIC DNA]</scope>
    <source>
        <strain evidence="3 4">NML120146</strain>
    </source>
</reference>
<evidence type="ECO:0000313" key="3">
    <source>
        <dbReference type="EMBL" id="ODR57781.1"/>
    </source>
</evidence>
<dbReference type="Pfam" id="PF01531">
    <property type="entry name" value="Glyco_transf_11"/>
    <property type="match status" value="1"/>
</dbReference>
<protein>
    <recommendedName>
        <fullName evidence="5">Glycosyl transferase family 11</fullName>
    </recommendedName>
</protein>
<dbReference type="PANTHER" id="PTHR11927:SF9">
    <property type="entry name" value="L-FUCOSYLTRANSFERASE"/>
    <property type="match status" value="1"/>
</dbReference>
<evidence type="ECO:0000256" key="2">
    <source>
        <dbReference type="ARBA" id="ARBA00022679"/>
    </source>
</evidence>
<evidence type="ECO:0000313" key="4">
    <source>
        <dbReference type="Proteomes" id="UP000094869"/>
    </source>
</evidence>
<proteinExistence type="predicted"/>
<comment type="caution">
    <text evidence="3">The sequence shown here is derived from an EMBL/GenBank/DDBJ whole genome shotgun (WGS) entry which is preliminary data.</text>
</comment>
<accession>A0ABX3AIA1</accession>
<evidence type="ECO:0000256" key="1">
    <source>
        <dbReference type="ARBA" id="ARBA00022676"/>
    </source>
</evidence>
<dbReference type="CDD" id="cd11301">
    <property type="entry name" value="Fut1_Fut2_like"/>
    <property type="match status" value="1"/>
</dbReference>
<sequence length="273" mass="32793">MFQYALGQRFVSMGKEVKYDLSFYNENVQTLRKFELDIFHVDCPVATEYELRKMGKVQNFFDRISRKFYSGCNKIYKENLDAGYQPEIFELDDTYLSGYWQSEKYFKDIRDRILAIYRMPEGMNRNSKELLSKMQNENSVSIHIRRGDYLSKENYRVYGGICTTHYYKKAFEYVRENLANPRFYIFTNDIEWVKQQFKGDDMWIVECNNNVDNYFDMFLMSNCKSNIVANSTFSWWGAWLNQNTEKIVISPDKWFRNHSVSSAICDDWIRISE</sequence>